<comment type="catalytic activity">
    <reaction evidence="13">
        <text>1-hexadecanoyl-2-(4Z,7Z,10Z,13Z,16Z,19Z-docosahexaenoyl)-sn-glycerol + CDP-choline = 1-hexadecanoyl-2-(4Z,7Z,10Z,13Z,16Z,19Z-docosahexaenoyl)-sn-glycero-3-phosphocholine + CMP + H(+)</text>
        <dbReference type="Rhea" id="RHEA:54332"/>
        <dbReference type="ChEBI" id="CHEBI:15378"/>
        <dbReference type="ChEBI" id="CHEBI:58779"/>
        <dbReference type="ChEBI" id="CHEBI:60377"/>
        <dbReference type="ChEBI" id="CHEBI:74963"/>
        <dbReference type="ChEBI" id="CHEBI:82949"/>
    </reaction>
    <physiologicalReaction direction="left-to-right" evidence="13">
        <dbReference type="Rhea" id="RHEA:54333"/>
    </physiologicalReaction>
</comment>
<feature type="compositionally biased region" description="Basic residues" evidence="20">
    <location>
        <begin position="629"/>
        <end position="638"/>
    </location>
</feature>
<evidence type="ECO:0000256" key="21">
    <source>
        <dbReference type="SAM" id="Phobius"/>
    </source>
</evidence>
<keyword evidence="7 21" id="KW-1133">Transmembrane helix</keyword>
<feature type="transmembrane region" description="Helical" evidence="21">
    <location>
        <begin position="199"/>
        <end position="223"/>
    </location>
</feature>
<evidence type="ECO:0000256" key="19">
    <source>
        <dbReference type="RuleBase" id="RU003750"/>
    </source>
</evidence>
<evidence type="ECO:0000256" key="1">
    <source>
        <dbReference type="ARBA" id="ARBA00004141"/>
    </source>
</evidence>
<keyword evidence="11" id="KW-0687">Ribonucleoprotein</keyword>
<evidence type="ECO:0000256" key="9">
    <source>
        <dbReference type="ARBA" id="ARBA00023209"/>
    </source>
</evidence>
<feature type="transmembrane region" description="Helical" evidence="21">
    <location>
        <begin position="360"/>
        <end position="386"/>
    </location>
</feature>
<evidence type="ECO:0000313" key="22">
    <source>
        <dbReference type="EMBL" id="CAD7272530.1"/>
    </source>
</evidence>
<dbReference type="GO" id="GO:0003735">
    <property type="term" value="F:structural constituent of ribosome"/>
    <property type="evidence" value="ECO:0007669"/>
    <property type="project" value="InterPro"/>
</dbReference>
<dbReference type="GO" id="GO:0006646">
    <property type="term" value="P:phosphatidylethanolamine biosynthetic process"/>
    <property type="evidence" value="ECO:0007669"/>
    <property type="project" value="TreeGrafter"/>
</dbReference>
<sequence length="638" mass="70817">MTNPKGYRRGTRYMFSRDFRKKGYIPLSTYMQVYKVGDIVDIKVGCGAVTKGMPHKSYHGKTGRVFNVTQHALGVIVNKRVRGKVLPKRINIRIEHVKHSQCRKDFLDRVKTNEAKKREAREKGIRVQLKRQKLVLTGPCDMGRTVSKRSPMYKWLFPRILEDVQLAKLSDHKYSSASNSILDPYMNVFWNWLVTKVPLWVAPNLITITGLIINIVTSVVLMYYAPLAKECAPRWAYFCCGMGLFIYQSLDAIDGKQARRTESSSPLGEMFDHGCDSVSTACIACRLGMHPNWLFFQTLTAVTLFYCSHWQTYVSGTLKFGKIDVTEAQVGIMSIHMISSFLGPEIWDLKMPFVGVPLKFGPVAMSCVSAALFYYATFSTIFAGGVGKNGSTVAIPLIGVDFSMSYGILAFSLEFLAGIGYFNTILCGGVGKNGSTVAGRGTSVLSPFLPIAMVVIPGFIISQKSESRIFEHHPCLYLATFGIVAAKITNKLVVAHMTKHEMTFMDSAYIGPAMLFLNQYFDFYIPEVYVLWLALIWSVFDLIKYSAQVCLEICDHMGIFLFKIKPKGDGVEPVVARQSNGMSQRAAAPRTPSGMSVVSSASTNYQTAGGGYSSSSSSSPSPQQPPARRLTRSRVAKT</sequence>
<keyword evidence="9" id="KW-0594">Phospholipid biosynthesis</keyword>
<evidence type="ECO:0000256" key="20">
    <source>
        <dbReference type="SAM" id="MobiDB-lite"/>
    </source>
</evidence>
<keyword evidence="9" id="KW-0443">Lipid metabolism</keyword>
<keyword evidence="5 21" id="KW-0812">Transmembrane</keyword>
<dbReference type="Pfam" id="PF01066">
    <property type="entry name" value="CDP-OH_P_transf"/>
    <property type="match status" value="1"/>
</dbReference>
<proteinExistence type="inferred from homology"/>
<dbReference type="FunFam" id="2.30.30.70:FF:000001">
    <property type="entry name" value="60S ribosomal protein L21"/>
    <property type="match status" value="1"/>
</dbReference>
<evidence type="ECO:0000256" key="4">
    <source>
        <dbReference type="ARBA" id="ARBA00022679"/>
    </source>
</evidence>
<dbReference type="PROSITE" id="PS00379">
    <property type="entry name" value="CDP_ALCOHOL_P_TRANSF"/>
    <property type="match status" value="1"/>
</dbReference>
<dbReference type="PANTHER" id="PTHR10414:SF37">
    <property type="entry name" value="BB IN A BOXCAR, ISOFORM C"/>
    <property type="match status" value="1"/>
</dbReference>
<feature type="transmembrane region" description="Helical" evidence="21">
    <location>
        <begin position="406"/>
        <end position="430"/>
    </location>
</feature>
<evidence type="ECO:0000256" key="5">
    <source>
        <dbReference type="ARBA" id="ARBA00022692"/>
    </source>
</evidence>
<evidence type="ECO:0000256" key="6">
    <source>
        <dbReference type="ARBA" id="ARBA00022980"/>
    </source>
</evidence>
<evidence type="ECO:0000256" key="15">
    <source>
        <dbReference type="ARBA" id="ARBA00036890"/>
    </source>
</evidence>
<evidence type="ECO:0000256" key="10">
    <source>
        <dbReference type="ARBA" id="ARBA00023264"/>
    </source>
</evidence>
<reference evidence="22" key="1">
    <citation type="submission" date="2020-11" db="EMBL/GenBank/DDBJ databases">
        <authorList>
            <person name="Tran Van P."/>
        </authorList>
    </citation>
    <scope>NUCLEOTIDE SEQUENCE</scope>
</reference>
<comment type="subcellular location">
    <subcellularLocation>
        <location evidence="1">Membrane</location>
        <topology evidence="1">Multi-pass membrane protein</topology>
    </subcellularLocation>
</comment>
<name>A0A7R9G9J3_9CRUS</name>
<feature type="transmembrane region" description="Helical" evidence="21">
    <location>
        <begin position="442"/>
        <end position="461"/>
    </location>
</feature>
<dbReference type="GO" id="GO:1990904">
    <property type="term" value="C:ribonucleoprotein complex"/>
    <property type="evidence" value="ECO:0007669"/>
    <property type="project" value="UniProtKB-KW"/>
</dbReference>
<accession>A0A7R9G9J3</accession>
<feature type="region of interest" description="Disordered" evidence="20">
    <location>
        <begin position="580"/>
        <end position="638"/>
    </location>
</feature>
<evidence type="ECO:0000313" key="23">
    <source>
        <dbReference type="Proteomes" id="UP000678499"/>
    </source>
</evidence>
<dbReference type="InterPro" id="IPR036948">
    <property type="entry name" value="Ribosomal_eL21_sf"/>
</dbReference>
<dbReference type="AlphaFoldDB" id="A0A7R9G9J3"/>
<dbReference type="Gene3D" id="1.20.120.1760">
    <property type="match status" value="1"/>
</dbReference>
<evidence type="ECO:0000256" key="17">
    <source>
        <dbReference type="ARBA" id="ARBA00038987"/>
    </source>
</evidence>
<dbReference type="EMBL" id="OA882077">
    <property type="protein sequence ID" value="CAD7272530.1"/>
    <property type="molecule type" value="Genomic_DNA"/>
</dbReference>
<feature type="compositionally biased region" description="Polar residues" evidence="20">
    <location>
        <begin position="593"/>
        <end position="607"/>
    </location>
</feature>
<evidence type="ECO:0000256" key="3">
    <source>
        <dbReference type="ARBA" id="ARBA00010441"/>
    </source>
</evidence>
<dbReference type="InterPro" id="IPR014472">
    <property type="entry name" value="CHOPT"/>
</dbReference>
<evidence type="ECO:0000256" key="12">
    <source>
        <dbReference type="ARBA" id="ARBA00035327"/>
    </source>
</evidence>
<feature type="transmembrane region" description="Helical" evidence="21">
    <location>
        <begin position="523"/>
        <end position="543"/>
    </location>
</feature>
<dbReference type="GO" id="GO:0004142">
    <property type="term" value="F:diacylglycerol cholinephosphotransferase activity"/>
    <property type="evidence" value="ECO:0007669"/>
    <property type="project" value="UniProtKB-EC"/>
</dbReference>
<dbReference type="InterPro" id="IPR008991">
    <property type="entry name" value="Translation_prot_SH3-like_sf"/>
</dbReference>
<dbReference type="Pfam" id="PF01157">
    <property type="entry name" value="Ribosomal_L21e"/>
    <property type="match status" value="1"/>
</dbReference>
<keyword evidence="23" id="KW-1185">Reference proteome</keyword>
<keyword evidence="8 21" id="KW-0472">Membrane</keyword>
<evidence type="ECO:0000256" key="7">
    <source>
        <dbReference type="ARBA" id="ARBA00022989"/>
    </source>
</evidence>
<evidence type="ECO:0000256" key="18">
    <source>
        <dbReference type="ARBA" id="ARBA00048570"/>
    </source>
</evidence>
<dbReference type="Gene3D" id="2.30.30.70">
    <property type="entry name" value="Ribosomal protein L21"/>
    <property type="match status" value="1"/>
</dbReference>
<organism evidence="22">
    <name type="scientific">Notodromas monacha</name>
    <dbReference type="NCBI Taxonomy" id="399045"/>
    <lineage>
        <taxon>Eukaryota</taxon>
        <taxon>Metazoa</taxon>
        <taxon>Ecdysozoa</taxon>
        <taxon>Arthropoda</taxon>
        <taxon>Crustacea</taxon>
        <taxon>Oligostraca</taxon>
        <taxon>Ostracoda</taxon>
        <taxon>Podocopa</taxon>
        <taxon>Podocopida</taxon>
        <taxon>Cypridocopina</taxon>
        <taxon>Cypridoidea</taxon>
        <taxon>Cyprididae</taxon>
        <taxon>Notodromas</taxon>
    </lineage>
</organism>
<comment type="catalytic activity">
    <reaction evidence="14">
        <text>1,2-dioctanoyl-sn-glycerol + CDP-choline = 1,2-dioctanoyl-sn-glycero-3-phosphocholine + CMP + H(+)</text>
        <dbReference type="Rhea" id="RHEA:54232"/>
        <dbReference type="ChEBI" id="CHEBI:15378"/>
        <dbReference type="ChEBI" id="CHEBI:58779"/>
        <dbReference type="ChEBI" id="CHEBI:60377"/>
        <dbReference type="ChEBI" id="CHEBI:76979"/>
        <dbReference type="ChEBI" id="CHEBI:78228"/>
    </reaction>
    <physiologicalReaction direction="left-to-right" evidence="14">
        <dbReference type="Rhea" id="RHEA:54233"/>
    </physiologicalReaction>
</comment>
<gene>
    <name evidence="22" type="ORF">NMOB1V02_LOCUS459</name>
</gene>
<protein>
    <recommendedName>
        <fullName evidence="17">diacylglycerol cholinephosphotransferase</fullName>
        <ecNumber evidence="17">2.7.8.2</ecNumber>
    </recommendedName>
    <alternativeName>
        <fullName evidence="12">60S ribosomal protein L21</fullName>
    </alternativeName>
</protein>
<dbReference type="InterPro" id="IPR048254">
    <property type="entry name" value="CDP_ALCOHOL_P_TRANSF_CS"/>
</dbReference>
<comment type="similarity">
    <text evidence="3 19">Belongs to the CDP-alcohol phosphatidyltransferase class-I family.</text>
</comment>
<dbReference type="FunFam" id="1.20.120.1760:FF:000002">
    <property type="entry name" value="Choline/ethanolamine phosphotransferase 1"/>
    <property type="match status" value="1"/>
</dbReference>
<dbReference type="Proteomes" id="UP000678499">
    <property type="component" value="Unassembled WGS sequence"/>
</dbReference>
<dbReference type="GO" id="GO:0006412">
    <property type="term" value="P:translation"/>
    <property type="evidence" value="ECO:0007669"/>
    <property type="project" value="InterPro"/>
</dbReference>
<dbReference type="InterPro" id="IPR001147">
    <property type="entry name" value="Ribosomal_eL21"/>
</dbReference>
<dbReference type="Gene3D" id="6.10.250.3260">
    <property type="match status" value="1"/>
</dbReference>
<evidence type="ECO:0000256" key="16">
    <source>
        <dbReference type="ARBA" id="ARBA00037890"/>
    </source>
</evidence>
<keyword evidence="6" id="KW-0689">Ribosomal protein</keyword>
<dbReference type="EC" id="2.7.8.2" evidence="17"/>
<dbReference type="InterPro" id="IPR018259">
    <property type="entry name" value="Ribosomal_eL21_CS"/>
</dbReference>
<comment type="catalytic activity">
    <reaction evidence="15">
        <text>1-hexadecanoyl-2-(9Z-octadecenoyl)-sn-glycerol + CDP-choline = 1-hexadecanoyl-2-(9Z-octadecenoyl)-sn-glycero-3-phosphocholine + CMP + H(+)</text>
        <dbReference type="Rhea" id="RHEA:54244"/>
        <dbReference type="ChEBI" id="CHEBI:15378"/>
        <dbReference type="ChEBI" id="CHEBI:58779"/>
        <dbReference type="ChEBI" id="CHEBI:60377"/>
        <dbReference type="ChEBI" id="CHEBI:73001"/>
        <dbReference type="ChEBI" id="CHEBI:75466"/>
    </reaction>
    <physiologicalReaction direction="left-to-right" evidence="15">
        <dbReference type="Rhea" id="RHEA:54245"/>
    </physiologicalReaction>
</comment>
<keyword evidence="10" id="KW-1208">Phospholipid metabolism</keyword>
<dbReference type="PANTHER" id="PTHR10414">
    <property type="entry name" value="ETHANOLAMINEPHOSPHOTRANSFERASE"/>
    <property type="match status" value="1"/>
</dbReference>
<keyword evidence="4 19" id="KW-0808">Transferase</keyword>
<evidence type="ECO:0000256" key="14">
    <source>
        <dbReference type="ARBA" id="ARBA00036651"/>
    </source>
</evidence>
<dbReference type="GO" id="GO:0005840">
    <property type="term" value="C:ribosome"/>
    <property type="evidence" value="ECO:0007669"/>
    <property type="project" value="UniProtKB-KW"/>
</dbReference>
<dbReference type="GO" id="GO:0005794">
    <property type="term" value="C:Golgi apparatus"/>
    <property type="evidence" value="ECO:0007669"/>
    <property type="project" value="TreeGrafter"/>
</dbReference>
<dbReference type="GO" id="GO:0005789">
    <property type="term" value="C:endoplasmic reticulum membrane"/>
    <property type="evidence" value="ECO:0007669"/>
    <property type="project" value="TreeGrafter"/>
</dbReference>
<dbReference type="GO" id="GO:0004307">
    <property type="term" value="F:ethanolaminephosphotransferase activity"/>
    <property type="evidence" value="ECO:0007669"/>
    <property type="project" value="TreeGrafter"/>
</dbReference>
<dbReference type="OrthoDB" id="196717at2759"/>
<keyword evidence="9" id="KW-0444">Lipid biosynthesis</keyword>
<comment type="similarity">
    <text evidence="2">Belongs to the eukaryotic ribosomal protein eL21 family.</text>
</comment>
<comment type="pathway">
    <text evidence="16">Phospholipid metabolism; phosphatidylcholine biosynthesis; phosphatidylcholine from phosphocholine: step 2/2.</text>
</comment>
<evidence type="ECO:0000256" key="8">
    <source>
        <dbReference type="ARBA" id="ARBA00023136"/>
    </source>
</evidence>
<dbReference type="EMBL" id="CAJPEX010000040">
    <property type="protein sequence ID" value="CAG0912682.1"/>
    <property type="molecule type" value="Genomic_DNA"/>
</dbReference>
<evidence type="ECO:0000256" key="11">
    <source>
        <dbReference type="ARBA" id="ARBA00023274"/>
    </source>
</evidence>
<evidence type="ECO:0000256" key="2">
    <source>
        <dbReference type="ARBA" id="ARBA00008427"/>
    </source>
</evidence>
<comment type="catalytic activity">
    <reaction evidence="18">
        <text>CDP-choline + a 1,2-diacyl-sn-glycerol = a 1,2-diacyl-sn-glycero-3-phosphocholine + CMP + H(+)</text>
        <dbReference type="Rhea" id="RHEA:32939"/>
        <dbReference type="ChEBI" id="CHEBI:15378"/>
        <dbReference type="ChEBI" id="CHEBI:17815"/>
        <dbReference type="ChEBI" id="CHEBI:57643"/>
        <dbReference type="ChEBI" id="CHEBI:58779"/>
        <dbReference type="ChEBI" id="CHEBI:60377"/>
        <dbReference type="EC" id="2.7.8.2"/>
    </reaction>
    <physiologicalReaction direction="left-to-right" evidence="18">
        <dbReference type="Rhea" id="RHEA:32940"/>
    </physiologicalReaction>
</comment>
<dbReference type="PROSITE" id="PS01171">
    <property type="entry name" value="RIBOSOMAL_L21E"/>
    <property type="match status" value="1"/>
</dbReference>
<dbReference type="InterPro" id="IPR043130">
    <property type="entry name" value="CDP-OH_PTrfase_TM_dom"/>
</dbReference>
<dbReference type="SUPFAM" id="SSF50104">
    <property type="entry name" value="Translation proteins SH3-like domain"/>
    <property type="match status" value="1"/>
</dbReference>
<evidence type="ECO:0000256" key="13">
    <source>
        <dbReference type="ARBA" id="ARBA00036100"/>
    </source>
</evidence>
<dbReference type="InterPro" id="IPR000462">
    <property type="entry name" value="CDP-OH_P_trans"/>
</dbReference>